<feature type="region of interest" description="Disordered" evidence="2">
    <location>
        <begin position="104"/>
        <end position="135"/>
    </location>
</feature>
<feature type="coiled-coil region" evidence="1">
    <location>
        <begin position="26"/>
        <end position="53"/>
    </location>
</feature>
<dbReference type="Proteomes" id="UP000828251">
    <property type="component" value="Unassembled WGS sequence"/>
</dbReference>
<reference evidence="3 4" key="1">
    <citation type="journal article" date="2021" name="Plant Biotechnol. J.">
        <title>Multi-omics assisted identification of the key and species-specific regulatory components of drought-tolerant mechanisms in Gossypium stocksii.</title>
        <authorList>
            <person name="Yu D."/>
            <person name="Ke L."/>
            <person name="Zhang D."/>
            <person name="Wu Y."/>
            <person name="Sun Y."/>
            <person name="Mei J."/>
            <person name="Sun J."/>
            <person name="Sun Y."/>
        </authorList>
    </citation>
    <scope>NUCLEOTIDE SEQUENCE [LARGE SCALE GENOMIC DNA]</scope>
    <source>
        <strain evidence="4">cv. E1</strain>
        <tissue evidence="3">Leaf</tissue>
    </source>
</reference>
<accession>A0A9D3W1R9</accession>
<name>A0A9D3W1R9_9ROSI</name>
<gene>
    <name evidence="3" type="ORF">J1N35_010128</name>
</gene>
<evidence type="ECO:0000256" key="2">
    <source>
        <dbReference type="SAM" id="MobiDB-lite"/>
    </source>
</evidence>
<evidence type="ECO:0000313" key="3">
    <source>
        <dbReference type="EMBL" id="KAH1106360.1"/>
    </source>
</evidence>
<proteinExistence type="predicted"/>
<organism evidence="3 4">
    <name type="scientific">Gossypium stocksii</name>
    <dbReference type="NCBI Taxonomy" id="47602"/>
    <lineage>
        <taxon>Eukaryota</taxon>
        <taxon>Viridiplantae</taxon>
        <taxon>Streptophyta</taxon>
        <taxon>Embryophyta</taxon>
        <taxon>Tracheophyta</taxon>
        <taxon>Spermatophyta</taxon>
        <taxon>Magnoliopsida</taxon>
        <taxon>eudicotyledons</taxon>
        <taxon>Gunneridae</taxon>
        <taxon>Pentapetalae</taxon>
        <taxon>rosids</taxon>
        <taxon>malvids</taxon>
        <taxon>Malvales</taxon>
        <taxon>Malvaceae</taxon>
        <taxon>Malvoideae</taxon>
        <taxon>Gossypium</taxon>
    </lineage>
</organism>
<evidence type="ECO:0000256" key="1">
    <source>
        <dbReference type="SAM" id="Coils"/>
    </source>
</evidence>
<dbReference type="AlphaFoldDB" id="A0A9D3W1R9"/>
<protein>
    <submittedName>
        <fullName evidence="3">Uncharacterized protein</fullName>
    </submittedName>
</protein>
<comment type="caution">
    <text evidence="3">The sequence shown here is derived from an EMBL/GenBank/DDBJ whole genome shotgun (WGS) entry which is preliminary data.</text>
</comment>
<dbReference type="EMBL" id="JAIQCV010000004">
    <property type="protein sequence ID" value="KAH1106360.1"/>
    <property type="molecule type" value="Genomic_DNA"/>
</dbReference>
<sequence length="162" mass="18534">MEEAKHDKMGLLKNIAFNAQKAIPTAKQTMEDIDEIKNQLALLINSMKSFTKKETKVDICKTRKKNVQCCEFKEVTKAPYVCNGDFGKELKKMKKKCLNCRDKNGDDKMKEMKPKTNRSMREAKRKEIGEDSKGKEGELVVDNGEAIREAYIRAVVEKILEA</sequence>
<keyword evidence="1" id="KW-0175">Coiled coil</keyword>
<keyword evidence="4" id="KW-1185">Reference proteome</keyword>
<evidence type="ECO:0000313" key="4">
    <source>
        <dbReference type="Proteomes" id="UP000828251"/>
    </source>
</evidence>